<evidence type="ECO:0000256" key="4">
    <source>
        <dbReference type="PIRNR" id="PIRNR037567"/>
    </source>
</evidence>
<dbReference type="Gene3D" id="3.20.20.480">
    <property type="entry name" value="Trimethylamine methyltransferase-like"/>
    <property type="match status" value="1"/>
</dbReference>
<evidence type="ECO:0000256" key="5">
    <source>
        <dbReference type="SAM" id="MobiDB-lite"/>
    </source>
</evidence>
<dbReference type="RefSeq" id="WP_097070563.1">
    <property type="nucleotide sequence ID" value="NZ_OBMT01000009.1"/>
</dbReference>
<dbReference type="OrthoDB" id="5713681at2"/>
<dbReference type="AlphaFoldDB" id="A0A285SU31"/>
<gene>
    <name evidence="6" type="ORF">SAMN05877831_109116</name>
</gene>
<evidence type="ECO:0000256" key="2">
    <source>
        <dbReference type="ARBA" id="ARBA00022603"/>
    </source>
</evidence>
<keyword evidence="3 4" id="KW-0808">Transferase</keyword>
<dbReference type="GO" id="GO:0008168">
    <property type="term" value="F:methyltransferase activity"/>
    <property type="evidence" value="ECO:0007669"/>
    <property type="project" value="UniProtKB-KW"/>
</dbReference>
<dbReference type="EC" id="2.1.1.-" evidence="4"/>
<evidence type="ECO:0000256" key="3">
    <source>
        <dbReference type="ARBA" id="ARBA00022679"/>
    </source>
</evidence>
<dbReference type="InterPro" id="IPR038601">
    <property type="entry name" value="MttB-like_sf"/>
</dbReference>
<keyword evidence="7" id="KW-1185">Reference proteome</keyword>
<reference evidence="7" key="1">
    <citation type="submission" date="2017-08" db="EMBL/GenBank/DDBJ databases">
        <authorList>
            <person name="Varghese N."/>
            <person name="Submissions S."/>
        </authorList>
    </citation>
    <scope>NUCLEOTIDE SEQUENCE [LARGE SCALE GENOMIC DNA]</scope>
    <source>
        <strain evidence="7">JA276</strain>
    </source>
</reference>
<accession>A0A285SU31</accession>
<name>A0A285SU31_9RHOB</name>
<evidence type="ECO:0000313" key="7">
    <source>
        <dbReference type="Proteomes" id="UP000219111"/>
    </source>
</evidence>
<comment type="similarity">
    <text evidence="1 4">Belongs to the trimethylamine methyltransferase family.</text>
</comment>
<keyword evidence="2 6" id="KW-0489">Methyltransferase</keyword>
<evidence type="ECO:0000313" key="6">
    <source>
        <dbReference type="EMBL" id="SOC12079.1"/>
    </source>
</evidence>
<dbReference type="PIRSF" id="PIRSF037567">
    <property type="entry name" value="MTTB_MeTrfase"/>
    <property type="match status" value="1"/>
</dbReference>
<protein>
    <recommendedName>
        <fullName evidence="4">Methyltransferase</fullName>
        <ecNumber evidence="4">2.1.1.-</ecNumber>
    </recommendedName>
</protein>
<evidence type="ECO:0000256" key="1">
    <source>
        <dbReference type="ARBA" id="ARBA00007137"/>
    </source>
</evidence>
<organism evidence="6 7">
    <name type="scientific">Rhodobacter maris</name>
    <dbReference type="NCBI Taxonomy" id="446682"/>
    <lineage>
        <taxon>Bacteria</taxon>
        <taxon>Pseudomonadati</taxon>
        <taxon>Pseudomonadota</taxon>
        <taxon>Alphaproteobacteria</taxon>
        <taxon>Rhodobacterales</taxon>
        <taxon>Rhodobacter group</taxon>
        <taxon>Rhodobacter</taxon>
    </lineage>
</organism>
<dbReference type="InterPro" id="IPR010426">
    <property type="entry name" value="MTTB_MeTrfase"/>
</dbReference>
<dbReference type="GO" id="GO:0015948">
    <property type="term" value="P:methanogenesis"/>
    <property type="evidence" value="ECO:0007669"/>
    <property type="project" value="UniProtKB-UniRule"/>
</dbReference>
<dbReference type="GO" id="GO:0032259">
    <property type="term" value="P:methylation"/>
    <property type="evidence" value="ECO:0007669"/>
    <property type="project" value="UniProtKB-KW"/>
</dbReference>
<dbReference type="EMBL" id="OBMT01000009">
    <property type="protein sequence ID" value="SOC12079.1"/>
    <property type="molecule type" value="Genomic_DNA"/>
</dbReference>
<proteinExistence type="inferred from homology"/>
<feature type="region of interest" description="Disordered" evidence="5">
    <location>
        <begin position="1"/>
        <end position="21"/>
    </location>
</feature>
<dbReference type="Proteomes" id="UP000219111">
    <property type="component" value="Unassembled WGS sequence"/>
</dbReference>
<sequence length="518" mass="55794">MNETVEQASSGRRARGGGGAARRAERTAVRVEFAKYIERNIPNLEILNEEALSIIEANAETVLEEIGVNFVDNPAALARWREAGADVQGERVRLPKGLARKLCATAPSSFVQHARNPERNVTIGGKSLVLAPVYGPPFVRDIHGGRRYATIADFRNFVKLGQMSKWLHHSGGTVCEPTDVAVNKRHLDMLHAHMTLSDKPYMGSVTERSRCVDSIEMSKILFGDAFVDQNTVMTSLVNINSPLTFDPIMMDALEVYAAANQACIISPFIVGGAMAPVTVAGTLTQVLAEVLVGVAYSQLIRPGAPVIFGAFVTSIDMNSGAPTFGTPEAAQITLGAGQLARRLGLPYRSAGAFCGSKLPDAQAAYETANTLNIGLLSGVNFMLHACGWLEGGLVSSYEKYVMDADQLGVLHRLAAGVDMSANGQGMEALREVGPGGHFLGCDHTQANFKSAFWKTDLFDYKPFETWDEEGARDTSQLAARRVEKMLGEYQAPALDPGINEALADYIAKKKASVPDAFL</sequence>
<dbReference type="Pfam" id="PF06253">
    <property type="entry name" value="MTTB"/>
    <property type="match status" value="1"/>
</dbReference>